<evidence type="ECO:0000313" key="4">
    <source>
        <dbReference type="Proteomes" id="UP000557772"/>
    </source>
</evidence>
<proteinExistence type="predicted"/>
<dbReference type="InterPro" id="IPR058498">
    <property type="entry name" value="DUF8185"/>
</dbReference>
<reference evidence="3 4" key="1">
    <citation type="submission" date="2020-05" db="EMBL/GenBank/DDBJ databases">
        <title>Flexivirga sp. ID2601S isolated from air conditioner.</title>
        <authorList>
            <person name="Kim D.H."/>
        </authorList>
    </citation>
    <scope>NUCLEOTIDE SEQUENCE [LARGE SCALE GENOMIC DNA]</scope>
    <source>
        <strain evidence="3 4">ID2601S</strain>
    </source>
</reference>
<evidence type="ECO:0000313" key="3">
    <source>
        <dbReference type="EMBL" id="NNG39440.1"/>
    </source>
</evidence>
<dbReference type="AlphaFoldDB" id="A0A849AM50"/>
<evidence type="ECO:0000259" key="1">
    <source>
        <dbReference type="Pfam" id="PF26035"/>
    </source>
</evidence>
<dbReference type="InterPro" id="IPR058323">
    <property type="entry name" value="DUF8010"/>
</dbReference>
<gene>
    <name evidence="3" type="ORF">HJ588_09160</name>
</gene>
<dbReference type="RefSeq" id="WP_171154197.1">
    <property type="nucleotide sequence ID" value="NZ_JABENB010000001.1"/>
</dbReference>
<dbReference type="Pfam" id="PF26572">
    <property type="entry name" value="DUF8185"/>
    <property type="match status" value="1"/>
</dbReference>
<sequence length="210" mass="21478">MTLRLADAETRADLATYVARVRRLDEGGAMRLQASGRTLAAWAGVLSGRGLSAEGTALGLRVMALGEDADEDAVVPVAALGDRLAHAGSGTELDVPPTRVMVSWAAVSPPRSGWEQIGEVATGVLKDVAEQGISEIAAGAPEGSGAAAVESLRHRVWGRGFPAPGGADGLPAGAAFAAYALGFVVGDHAQVYAAGRWHRLSTPVGHVLVR</sequence>
<protein>
    <submittedName>
        <fullName evidence="3">Uncharacterized protein</fullName>
    </submittedName>
</protein>
<dbReference type="Proteomes" id="UP000557772">
    <property type="component" value="Unassembled WGS sequence"/>
</dbReference>
<dbReference type="EMBL" id="JABENB010000001">
    <property type="protein sequence ID" value="NNG39440.1"/>
    <property type="molecule type" value="Genomic_DNA"/>
</dbReference>
<feature type="domain" description="DUF8010" evidence="1">
    <location>
        <begin position="2"/>
        <end position="99"/>
    </location>
</feature>
<evidence type="ECO:0000259" key="2">
    <source>
        <dbReference type="Pfam" id="PF26572"/>
    </source>
</evidence>
<feature type="domain" description="DUF8185" evidence="2">
    <location>
        <begin position="109"/>
        <end position="210"/>
    </location>
</feature>
<keyword evidence="4" id="KW-1185">Reference proteome</keyword>
<organism evidence="3 4">
    <name type="scientific">Flexivirga aerilata</name>
    <dbReference type="NCBI Taxonomy" id="1656889"/>
    <lineage>
        <taxon>Bacteria</taxon>
        <taxon>Bacillati</taxon>
        <taxon>Actinomycetota</taxon>
        <taxon>Actinomycetes</taxon>
        <taxon>Micrococcales</taxon>
        <taxon>Dermacoccaceae</taxon>
        <taxon>Flexivirga</taxon>
    </lineage>
</organism>
<accession>A0A849AM50</accession>
<dbReference type="Pfam" id="PF26035">
    <property type="entry name" value="DUF8010"/>
    <property type="match status" value="1"/>
</dbReference>
<name>A0A849AM50_9MICO</name>
<comment type="caution">
    <text evidence="3">The sequence shown here is derived from an EMBL/GenBank/DDBJ whole genome shotgun (WGS) entry which is preliminary data.</text>
</comment>